<sequence>MNAWRENSLLERYPLVAQLILERPTVVLDKFGVIVLWYLPRAIDVTIQNDMLAVTMMMLDHLGKSVSRTAATKGKWRTHESNFQTSEHGLTPGCINLSPGWFLQGHPVHWHFTPESTCSCQQAPKFHPEVSVTLKEDGSTLCQAIRRPAVLAAAALRFMHGGLYWSSLTTQLGLGIWADNNQLMDMGNCLRQWASSFTVLAVMCNRCSPLHRDSQSLAQWFDIMTSIGDYGPVRMKFPNISVEIAYNSGVMVGTLGNIVRHGVDRVNGDRVSWVWYMRDDVHKFVDVPREDYSKYESIIADAFCCR</sequence>
<dbReference type="OrthoDB" id="2643692at2759"/>
<name>A0A9P7ERG1_9AGAM</name>
<dbReference type="Gene3D" id="3.60.130.30">
    <property type="match status" value="1"/>
</dbReference>
<evidence type="ECO:0000313" key="1">
    <source>
        <dbReference type="EMBL" id="KAG2086758.1"/>
    </source>
</evidence>
<gene>
    <name evidence="1" type="ORF">F5147DRAFT_588416</name>
</gene>
<dbReference type="GeneID" id="64694345"/>
<keyword evidence="2" id="KW-1185">Reference proteome</keyword>
<dbReference type="RefSeq" id="XP_041284999.1">
    <property type="nucleotide sequence ID" value="XM_041432086.1"/>
</dbReference>
<accession>A0A9P7ERG1</accession>
<protein>
    <submittedName>
        <fullName evidence="1">Uncharacterized protein</fullName>
    </submittedName>
</protein>
<organism evidence="1 2">
    <name type="scientific">Suillus discolor</name>
    <dbReference type="NCBI Taxonomy" id="1912936"/>
    <lineage>
        <taxon>Eukaryota</taxon>
        <taxon>Fungi</taxon>
        <taxon>Dikarya</taxon>
        <taxon>Basidiomycota</taxon>
        <taxon>Agaricomycotina</taxon>
        <taxon>Agaricomycetes</taxon>
        <taxon>Agaricomycetidae</taxon>
        <taxon>Boletales</taxon>
        <taxon>Suillineae</taxon>
        <taxon>Suillaceae</taxon>
        <taxon>Suillus</taxon>
    </lineage>
</organism>
<proteinExistence type="predicted"/>
<dbReference type="EMBL" id="JABBWM010000141">
    <property type="protein sequence ID" value="KAG2086758.1"/>
    <property type="molecule type" value="Genomic_DNA"/>
</dbReference>
<comment type="caution">
    <text evidence="1">The sequence shown here is derived from an EMBL/GenBank/DDBJ whole genome shotgun (WGS) entry which is preliminary data.</text>
</comment>
<dbReference type="Proteomes" id="UP000823399">
    <property type="component" value="Unassembled WGS sequence"/>
</dbReference>
<evidence type="ECO:0000313" key="2">
    <source>
        <dbReference type="Proteomes" id="UP000823399"/>
    </source>
</evidence>
<dbReference type="AlphaFoldDB" id="A0A9P7ERG1"/>
<reference evidence="1" key="1">
    <citation type="journal article" date="2020" name="New Phytol.">
        <title>Comparative genomics reveals dynamic genome evolution in host specialist ectomycorrhizal fungi.</title>
        <authorList>
            <person name="Lofgren L.A."/>
            <person name="Nguyen N.H."/>
            <person name="Vilgalys R."/>
            <person name="Ruytinx J."/>
            <person name="Liao H.L."/>
            <person name="Branco S."/>
            <person name="Kuo A."/>
            <person name="LaButti K."/>
            <person name="Lipzen A."/>
            <person name="Andreopoulos W."/>
            <person name="Pangilinan J."/>
            <person name="Riley R."/>
            <person name="Hundley H."/>
            <person name="Na H."/>
            <person name="Barry K."/>
            <person name="Grigoriev I.V."/>
            <person name="Stajich J.E."/>
            <person name="Kennedy P.G."/>
        </authorList>
    </citation>
    <scope>NUCLEOTIDE SEQUENCE</scope>
    <source>
        <strain evidence="1">FC423</strain>
    </source>
</reference>